<name>A0A2L2XX47_PARTP</name>
<dbReference type="EMBL" id="IAAA01004829">
    <property type="protein sequence ID" value="LAA00600.1"/>
    <property type="molecule type" value="mRNA"/>
</dbReference>
<accession>A0A2L2XX47</accession>
<dbReference type="InterPro" id="IPR012974">
    <property type="entry name" value="NOP58/56_N"/>
</dbReference>
<dbReference type="InterPro" id="IPR042239">
    <property type="entry name" value="Nop_C"/>
</dbReference>
<feature type="domain" description="Nop" evidence="8">
    <location>
        <begin position="290"/>
        <end position="408"/>
    </location>
</feature>
<dbReference type="FunFam" id="1.10.246.90:FF:000001">
    <property type="entry name" value="Nucleolar protein 56"/>
    <property type="match status" value="1"/>
</dbReference>
<dbReference type="GO" id="GO:0042254">
    <property type="term" value="P:ribosome biogenesis"/>
    <property type="evidence" value="ECO:0007669"/>
    <property type="project" value="UniProtKB-KW"/>
</dbReference>
<feature type="coiled-coil region" evidence="6">
    <location>
        <begin position="416"/>
        <end position="451"/>
    </location>
</feature>
<evidence type="ECO:0000256" key="1">
    <source>
        <dbReference type="ARBA" id="ARBA00004604"/>
    </source>
</evidence>
<dbReference type="AlphaFoldDB" id="A0A2L2XX47"/>
<comment type="similarity">
    <text evidence="2">Belongs to the NOP5/NOP56 family.</text>
</comment>
<feature type="compositionally biased region" description="Basic residues" evidence="7">
    <location>
        <begin position="552"/>
        <end position="564"/>
    </location>
</feature>
<protein>
    <recommendedName>
        <fullName evidence="5">Nucleolar protein 56</fullName>
    </recommendedName>
</protein>
<evidence type="ECO:0000313" key="9">
    <source>
        <dbReference type="EMBL" id="LAA00602.1"/>
    </source>
</evidence>
<dbReference type="SUPFAM" id="SSF89124">
    <property type="entry name" value="Nop domain"/>
    <property type="match status" value="1"/>
</dbReference>
<evidence type="ECO:0000256" key="5">
    <source>
        <dbReference type="ARBA" id="ARBA00040742"/>
    </source>
</evidence>
<keyword evidence="4" id="KW-0539">Nucleus</keyword>
<dbReference type="PANTHER" id="PTHR10894:SF0">
    <property type="entry name" value="NUCLEOLAR PROTEIN 56"/>
    <property type="match status" value="1"/>
</dbReference>
<dbReference type="InterPro" id="IPR012976">
    <property type="entry name" value="NOSIC"/>
</dbReference>
<feature type="compositionally biased region" description="Basic and acidic residues" evidence="7">
    <location>
        <begin position="499"/>
        <end position="518"/>
    </location>
</feature>
<keyword evidence="6" id="KW-0175">Coiled coil</keyword>
<dbReference type="EMBL" id="IAAA01004830">
    <property type="protein sequence ID" value="LAA00602.1"/>
    <property type="molecule type" value="mRNA"/>
</dbReference>
<dbReference type="Pfam" id="PF08156">
    <property type="entry name" value="NOP5NT"/>
    <property type="match status" value="1"/>
</dbReference>
<proteinExistence type="evidence at transcript level"/>
<organism evidence="9">
    <name type="scientific">Parasteatoda tepidariorum</name>
    <name type="common">Common house spider</name>
    <name type="synonym">Achaearanea tepidariorum</name>
    <dbReference type="NCBI Taxonomy" id="114398"/>
    <lineage>
        <taxon>Eukaryota</taxon>
        <taxon>Metazoa</taxon>
        <taxon>Ecdysozoa</taxon>
        <taxon>Arthropoda</taxon>
        <taxon>Chelicerata</taxon>
        <taxon>Arachnida</taxon>
        <taxon>Araneae</taxon>
        <taxon>Araneomorphae</taxon>
        <taxon>Entelegynae</taxon>
        <taxon>Araneoidea</taxon>
        <taxon>Theridiidae</taxon>
        <taxon>Parasteatoda</taxon>
    </lineage>
</organism>
<dbReference type="Gene3D" id="1.10.246.90">
    <property type="entry name" value="Nop domain"/>
    <property type="match status" value="1"/>
</dbReference>
<reference evidence="9" key="1">
    <citation type="journal article" date="2016" name="Mol. Ecol. Resour.">
        <title>Evaluation of the impact of RNA preservation methods of spiders for de novo transcriptome assembly.</title>
        <authorList>
            <person name="Kono N."/>
            <person name="Nakamura H."/>
            <person name="Ito Y."/>
            <person name="Tomita M."/>
            <person name="Arakawa K."/>
        </authorList>
    </citation>
    <scope>NUCLEOTIDE SEQUENCE</scope>
    <source>
        <tissue evidence="9">Whole body</tissue>
    </source>
</reference>
<dbReference type="SMART" id="SM00931">
    <property type="entry name" value="NOSIC"/>
    <property type="match status" value="1"/>
</dbReference>
<comment type="subcellular location">
    <subcellularLocation>
        <location evidence="1">Nucleus</location>
        <location evidence="1">Nucleolus</location>
    </subcellularLocation>
</comment>
<dbReference type="Pfam" id="PF01798">
    <property type="entry name" value="Nop"/>
    <property type="match status" value="1"/>
</dbReference>
<dbReference type="Gene3D" id="1.10.287.4070">
    <property type="match status" value="1"/>
</dbReference>
<dbReference type="InterPro" id="IPR036070">
    <property type="entry name" value="Nop_dom_sf"/>
</dbReference>
<sequence>MPCLYVLFEHAAGYGLFKSMKFEDIEEFKDVVEPNVAKLEKFKQIVELLDFRAFKNTRHALDNMNSMSEGILHPELKEFLEESVPKKKKSIVGVADPKLAVSISELGFNISADTAVQEIIRGLRRHFHTLVEGFEDASAASKSQLGLGHYYSRARVKFNVNRIDNMIIQSISLLDQLDKDINTFVMRVREWYSLHFPELLQVVPENAMFIQCVHIIKNRKEIEGLEDDLEKVLGDRAKVEKIMILARCSMGMDVGGPDLENVYSFVERIMSMTEKRKEIMEYLKEKMHNVAPNLAALIGEVVGARLIAHSGSLTNLAKAPASTVQILGAEKALFRALKTRGNTPKYGLLYHSKFIGRAAKADKGRISRYLANKCAVASRIDCFRDVPTSIYGEKMKDQVENRLKFFETGEIPAKNIDLMAEAFEEAEAEEKQVLKERKRAIKKAKKQLLQDVDESALMNGLTAAVANHVDTGETESPTKKKKKKRKQMEEESAETNHGASEDFVARVDGKTKAELKAERKAKKRKLMEESIEEPEMDLSLNTSEVNDDITPKKKKKKKQKELGA</sequence>
<feature type="region of interest" description="Disordered" evidence="7">
    <location>
        <begin position="467"/>
        <end position="564"/>
    </location>
</feature>
<evidence type="ECO:0000256" key="4">
    <source>
        <dbReference type="ARBA" id="ARBA00023242"/>
    </source>
</evidence>
<dbReference type="InterPro" id="IPR002687">
    <property type="entry name" value="Nop_dom"/>
</dbReference>
<evidence type="ECO:0000256" key="6">
    <source>
        <dbReference type="SAM" id="Coils"/>
    </source>
</evidence>
<dbReference type="GO" id="GO:0030515">
    <property type="term" value="F:snoRNA binding"/>
    <property type="evidence" value="ECO:0007669"/>
    <property type="project" value="InterPro"/>
</dbReference>
<evidence type="ECO:0000256" key="3">
    <source>
        <dbReference type="ARBA" id="ARBA00022517"/>
    </source>
</evidence>
<keyword evidence="3" id="KW-0690">Ribosome biogenesis</keyword>
<dbReference type="PROSITE" id="PS51358">
    <property type="entry name" value="NOP"/>
    <property type="match status" value="1"/>
</dbReference>
<evidence type="ECO:0000256" key="7">
    <source>
        <dbReference type="SAM" id="MobiDB-lite"/>
    </source>
</evidence>
<dbReference type="PANTHER" id="PTHR10894">
    <property type="entry name" value="NUCLEOLAR PROTEIN 5 NUCLEOLAR PROTEIN NOP5 NOP58"/>
    <property type="match status" value="1"/>
</dbReference>
<dbReference type="GO" id="GO:0031428">
    <property type="term" value="C:box C/D methylation guide snoRNP complex"/>
    <property type="evidence" value="ECO:0007669"/>
    <property type="project" value="InterPro"/>
</dbReference>
<dbReference type="OrthoDB" id="6780543at2759"/>
<dbReference type="GO" id="GO:0032040">
    <property type="term" value="C:small-subunit processome"/>
    <property type="evidence" value="ECO:0007669"/>
    <property type="project" value="InterPro"/>
</dbReference>
<evidence type="ECO:0000259" key="8">
    <source>
        <dbReference type="PROSITE" id="PS51358"/>
    </source>
</evidence>
<evidence type="ECO:0000256" key="2">
    <source>
        <dbReference type="ARBA" id="ARBA00009211"/>
    </source>
</evidence>
<dbReference type="InterPro" id="IPR045056">
    <property type="entry name" value="Nop56/Nop58"/>
</dbReference>